<gene>
    <name evidence="11" type="ORF">BP01DRAFT_175950</name>
</gene>
<feature type="domain" description="GPI inositol-deacylase winged helix" evidence="9">
    <location>
        <begin position="661"/>
        <end position="737"/>
    </location>
</feature>
<dbReference type="GO" id="GO:0031683">
    <property type="term" value="F:G-protein beta/gamma-subunit complex binding"/>
    <property type="evidence" value="ECO:0007669"/>
    <property type="project" value="InterPro"/>
</dbReference>
<evidence type="ECO:0000256" key="3">
    <source>
        <dbReference type="ARBA" id="ARBA00023134"/>
    </source>
</evidence>
<evidence type="ECO:0000259" key="10">
    <source>
        <dbReference type="Pfam" id="PF24883"/>
    </source>
</evidence>
<keyword evidence="12" id="KW-1185">Reference proteome</keyword>
<proteinExistence type="predicted"/>
<keyword evidence="6" id="KW-0479">Metal-binding</keyword>
<dbReference type="InterPro" id="IPR002110">
    <property type="entry name" value="Ankyrin_rpt"/>
</dbReference>
<dbReference type="AlphaFoldDB" id="A0A318ZNI8"/>
<dbReference type="Gene3D" id="1.25.40.20">
    <property type="entry name" value="Ankyrin repeat-containing domain"/>
    <property type="match status" value="1"/>
</dbReference>
<sequence length="1202" mass="135451">MTMTHAPAALCHHDYTIGWISALPLEMAAATAMLDERHPDLPTKPNDDNTYILGRIHVHNVVIACLPAGVYGTTSAATIASQIRLTFPAIRVGLMVGIGGGVPGTAEDIRLGDVVVSKPTRDHGGIVQYDYGKSLAGGVFARQGLLNKPPPILVTAISRLQAAHLTRPSQISWLVSAGARSSCFAYPGADRDLLFEAEYDHLSSESTCHNCDKSRRVERQNRNLRDPVIHYGLIASANQVMKDGRLRDKLAQELGILCFEMEAAGLMDSFPCLVVRGICDYSDSHKSKEWQGYAAATAAAYTKELLSVIPAKQVEDEPSSLSGVYAPYLDRARSSRSVTSQRSQYDEQEELLEQISSYHYERVHRRLAHKRLAGTTQWFLDSREFKTWLKRLSNKLWCTGKIGSGKTVIAASVIEAIRYNPDNTPTIFFYCENDHGDSLRASSILSSLIRQLCEFLHKNRRPWPVLLMQEIRKSFGSKRVIPDFDDLKYIFQELFDLVPRASYVLDGLDALDNDQSKLLLTVIRSLFSGAAELQGQRIVLFSRDQIPGYVNIETLMPGIGRISTSDKSNTISDIQTYIDYSIRDKTMYRKLTDDPLLVEEVQDVLLRESTGMFLWVHLQLEILWSTCFTDAEVRLALRQLPKDLEETYRRCADRIGAQDSRALKVLKWVSFASRPLHLEELREAVAFEREDTTYDSNKLPRGDVIIGSCANLVVLDPIDLCVRFAHPSIKQYLAKNGVPGYQYSFDKDQGELECGEFCIAYLSFSNFSLQVEHKCDVTTEAVVPSPVLLAGTALNSSLRYFFRLPNGPRPPKPLHLRSIRTPTVPDRSQYRFLNYAISNWTSQTRDLTRNSPMWEKFEKLATCFNETWNFHPWKPGGRSTRSQLHSLFGWAVRDNHFPLLSIALTWKRDILQICDLPLVEKGLPALHVAIKLKHKSIIEALLQICNVNLVDTELYSPLHHAIAQNDTGMITMLLGAKDIKVDNFTPTLSTPLCFAARLGHYEVAELMINNGATVSSAPTILPLWWAANYGHTELVKLLVRHGASFWDLDRNGRYLLRIAETDKKGEMAALLRELARVPAGRHRLLILGAAESGKSTIVKQMKVLYMKKYTPEELALYRSIVYKNLLDSADALHMAVRESGLFFHSEEAQIYSSWFPLSKKCLLPDETFESGTSKAVSAWWHDPVIPLLMEQRMQFYLMDSAP</sequence>
<keyword evidence="1" id="KW-0677">Repeat</keyword>
<feature type="repeat" description="ANK" evidence="7">
    <location>
        <begin position="1022"/>
        <end position="1050"/>
    </location>
</feature>
<feature type="repeat" description="ANK" evidence="7">
    <location>
        <begin position="987"/>
        <end position="1019"/>
    </location>
</feature>
<evidence type="ECO:0000256" key="2">
    <source>
        <dbReference type="ARBA" id="ARBA00022741"/>
    </source>
</evidence>
<dbReference type="Pfam" id="PF00503">
    <property type="entry name" value="G-alpha"/>
    <property type="match status" value="1"/>
</dbReference>
<dbReference type="OrthoDB" id="1577640at2759"/>
<dbReference type="Gene3D" id="3.40.50.1580">
    <property type="entry name" value="Nucleoside phosphorylase domain"/>
    <property type="match status" value="1"/>
</dbReference>
<dbReference type="PROSITE" id="PS50297">
    <property type="entry name" value="ANK_REP_REGION"/>
    <property type="match status" value="1"/>
</dbReference>
<dbReference type="GO" id="GO:0003924">
    <property type="term" value="F:GTPase activity"/>
    <property type="evidence" value="ECO:0007669"/>
    <property type="project" value="InterPro"/>
</dbReference>
<reference evidence="11 12" key="1">
    <citation type="submission" date="2016-12" db="EMBL/GenBank/DDBJ databases">
        <title>The genomes of Aspergillus section Nigri reveals drivers in fungal speciation.</title>
        <authorList>
            <consortium name="DOE Joint Genome Institute"/>
            <person name="Vesth T.C."/>
            <person name="Nybo J."/>
            <person name="Theobald S."/>
            <person name="Brandl J."/>
            <person name="Frisvad J.C."/>
            <person name="Nielsen K.F."/>
            <person name="Lyhne E.K."/>
            <person name="Kogle M.E."/>
            <person name="Kuo A."/>
            <person name="Riley R."/>
            <person name="Clum A."/>
            <person name="Nolan M."/>
            <person name="Lipzen A."/>
            <person name="Salamov A."/>
            <person name="Henrissat B."/>
            <person name="Wiebenga A."/>
            <person name="De Vries R.P."/>
            <person name="Grigoriev I.V."/>
            <person name="Mortensen U.H."/>
            <person name="Andersen M.R."/>
            <person name="Baker S.E."/>
        </authorList>
    </citation>
    <scope>NUCLEOTIDE SEQUENCE [LARGE SCALE GENOMIC DNA]</scope>
    <source>
        <strain evidence="11 12">JOP 1030-1</strain>
    </source>
</reference>
<dbReference type="GO" id="GO:0007186">
    <property type="term" value="P:G protein-coupled receptor signaling pathway"/>
    <property type="evidence" value="ECO:0007669"/>
    <property type="project" value="InterPro"/>
</dbReference>
<feature type="binding site" evidence="5">
    <location>
        <begin position="1199"/>
        <end position="1200"/>
    </location>
    <ligand>
        <name>GTP</name>
        <dbReference type="ChEBI" id="CHEBI:37565"/>
    </ligand>
</feature>
<dbReference type="Pfam" id="PF01048">
    <property type="entry name" value="PNP_UDP_1"/>
    <property type="match status" value="1"/>
</dbReference>
<dbReference type="PANTHER" id="PTHR46082:SF11">
    <property type="entry name" value="AAA+ ATPASE DOMAIN-CONTAINING PROTEIN-RELATED"/>
    <property type="match status" value="1"/>
</dbReference>
<evidence type="ECO:0000256" key="7">
    <source>
        <dbReference type="PROSITE-ProRule" id="PRU00023"/>
    </source>
</evidence>
<dbReference type="SMART" id="SM00248">
    <property type="entry name" value="ANK"/>
    <property type="match status" value="4"/>
</dbReference>
<dbReference type="RefSeq" id="XP_025434066.1">
    <property type="nucleotide sequence ID" value="XM_025570824.1"/>
</dbReference>
<organism evidence="11 12">
    <name type="scientific">Aspergillus saccharolyticus JOP 1030-1</name>
    <dbReference type="NCBI Taxonomy" id="1450539"/>
    <lineage>
        <taxon>Eukaryota</taxon>
        <taxon>Fungi</taxon>
        <taxon>Dikarya</taxon>
        <taxon>Ascomycota</taxon>
        <taxon>Pezizomycotina</taxon>
        <taxon>Eurotiomycetes</taxon>
        <taxon>Eurotiomycetidae</taxon>
        <taxon>Eurotiales</taxon>
        <taxon>Aspergillaceae</taxon>
        <taxon>Aspergillus</taxon>
        <taxon>Aspergillus subgen. Circumdati</taxon>
    </lineage>
</organism>
<dbReference type="InterPro" id="IPR000845">
    <property type="entry name" value="Nucleoside_phosphorylase_d"/>
</dbReference>
<evidence type="ECO:0000256" key="5">
    <source>
        <dbReference type="PIRSR" id="PIRSR601019-1"/>
    </source>
</evidence>
<evidence type="ECO:0000256" key="4">
    <source>
        <dbReference type="ARBA" id="ARBA00023224"/>
    </source>
</evidence>
<keyword evidence="6" id="KW-0460">Magnesium</keyword>
<feature type="domain" description="Nephrocystin 3-like N-terminal" evidence="10">
    <location>
        <begin position="374"/>
        <end position="543"/>
    </location>
</feature>
<protein>
    <submittedName>
        <fullName evidence="11">Uncharacterized protein</fullName>
    </submittedName>
</protein>
<dbReference type="PROSITE" id="PS50088">
    <property type="entry name" value="ANK_REPEAT"/>
    <property type="match status" value="2"/>
</dbReference>
<dbReference type="Pfam" id="PF24883">
    <property type="entry name" value="NPHP3_N"/>
    <property type="match status" value="1"/>
</dbReference>
<dbReference type="InterPro" id="IPR035994">
    <property type="entry name" value="Nucleoside_phosphorylase_sf"/>
</dbReference>
<dbReference type="Pfam" id="PF22939">
    <property type="entry name" value="WHD_GPIID"/>
    <property type="match status" value="1"/>
</dbReference>
<dbReference type="Pfam" id="PF00023">
    <property type="entry name" value="Ank"/>
    <property type="match status" value="1"/>
</dbReference>
<keyword evidence="3 5" id="KW-0342">GTP-binding</keyword>
<dbReference type="Proteomes" id="UP000248349">
    <property type="component" value="Unassembled WGS sequence"/>
</dbReference>
<feature type="binding site" evidence="6">
    <location>
        <position position="1095"/>
    </location>
    <ligand>
        <name>Mg(2+)</name>
        <dbReference type="ChEBI" id="CHEBI:18420"/>
    </ligand>
</feature>
<dbReference type="SUPFAM" id="SSF47895">
    <property type="entry name" value="Transducin (alpha subunit), insertion domain"/>
    <property type="match status" value="1"/>
</dbReference>
<accession>A0A318ZNI8</accession>
<dbReference type="PANTHER" id="PTHR46082">
    <property type="entry name" value="ATP/GTP-BINDING PROTEIN-RELATED"/>
    <property type="match status" value="1"/>
</dbReference>
<dbReference type="GO" id="GO:0009116">
    <property type="term" value="P:nucleoside metabolic process"/>
    <property type="evidence" value="ECO:0007669"/>
    <property type="project" value="InterPro"/>
</dbReference>
<keyword evidence="4" id="KW-0807">Transducer</keyword>
<evidence type="ECO:0000256" key="1">
    <source>
        <dbReference type="ARBA" id="ARBA00022737"/>
    </source>
</evidence>
<dbReference type="Pfam" id="PF12796">
    <property type="entry name" value="Ank_2"/>
    <property type="match status" value="1"/>
</dbReference>
<evidence type="ECO:0000313" key="11">
    <source>
        <dbReference type="EMBL" id="PYH48084.1"/>
    </source>
</evidence>
<keyword evidence="7" id="KW-0040">ANK repeat</keyword>
<evidence type="ECO:0000259" key="9">
    <source>
        <dbReference type="Pfam" id="PF22939"/>
    </source>
</evidence>
<dbReference type="PROSITE" id="PS51882">
    <property type="entry name" value="G_ALPHA"/>
    <property type="match status" value="1"/>
</dbReference>
<dbReference type="GO" id="GO:0046872">
    <property type="term" value="F:metal ion binding"/>
    <property type="evidence" value="ECO:0007669"/>
    <property type="project" value="UniProtKB-KW"/>
</dbReference>
<evidence type="ECO:0000313" key="12">
    <source>
        <dbReference type="Proteomes" id="UP000248349"/>
    </source>
</evidence>
<dbReference type="Gene3D" id="3.40.50.300">
    <property type="entry name" value="P-loop containing nucleotide triphosphate hydrolases"/>
    <property type="match status" value="2"/>
</dbReference>
<dbReference type="SUPFAM" id="SSF52540">
    <property type="entry name" value="P-loop containing nucleoside triphosphate hydrolases"/>
    <property type="match status" value="1"/>
</dbReference>
<feature type="domain" description="Nucleoside phosphorylase" evidence="8">
    <location>
        <begin position="16"/>
        <end position="297"/>
    </location>
</feature>
<dbReference type="InterPro" id="IPR027417">
    <property type="entry name" value="P-loop_NTPase"/>
</dbReference>
<evidence type="ECO:0000256" key="6">
    <source>
        <dbReference type="PIRSR" id="PIRSR601019-2"/>
    </source>
</evidence>
<dbReference type="InterPro" id="IPR011025">
    <property type="entry name" value="GproteinA_insert"/>
</dbReference>
<dbReference type="InterPro" id="IPR054471">
    <property type="entry name" value="GPIID_WHD"/>
</dbReference>
<dbReference type="SUPFAM" id="SSF48403">
    <property type="entry name" value="Ankyrin repeat"/>
    <property type="match status" value="1"/>
</dbReference>
<name>A0A318ZNI8_9EURO</name>
<dbReference type="Gene3D" id="1.10.400.10">
    <property type="entry name" value="GI Alpha 1, domain 2-like"/>
    <property type="match status" value="1"/>
</dbReference>
<dbReference type="SUPFAM" id="SSF53167">
    <property type="entry name" value="Purine and uridine phosphorylases"/>
    <property type="match status" value="1"/>
</dbReference>
<evidence type="ECO:0000259" key="8">
    <source>
        <dbReference type="Pfam" id="PF01048"/>
    </source>
</evidence>
<keyword evidence="2 5" id="KW-0547">Nucleotide-binding</keyword>
<dbReference type="EMBL" id="KZ821222">
    <property type="protein sequence ID" value="PYH48084.1"/>
    <property type="molecule type" value="Genomic_DNA"/>
</dbReference>
<dbReference type="InterPro" id="IPR036770">
    <property type="entry name" value="Ankyrin_rpt-contain_sf"/>
</dbReference>
<dbReference type="InterPro" id="IPR001019">
    <property type="entry name" value="Gprotein_alpha_su"/>
</dbReference>
<feature type="binding site" evidence="5">
    <location>
        <begin position="1091"/>
        <end position="1096"/>
    </location>
    <ligand>
        <name>GTP</name>
        <dbReference type="ChEBI" id="CHEBI:37565"/>
    </ligand>
</feature>
<dbReference type="GO" id="GO:0005525">
    <property type="term" value="F:GTP binding"/>
    <property type="evidence" value="ECO:0007669"/>
    <property type="project" value="UniProtKB-KW"/>
</dbReference>
<dbReference type="InterPro" id="IPR053137">
    <property type="entry name" value="NLR-like"/>
</dbReference>
<dbReference type="InterPro" id="IPR056884">
    <property type="entry name" value="NPHP3-like_N"/>
</dbReference>
<dbReference type="GeneID" id="37072052"/>